<keyword evidence="2" id="KW-1185">Reference proteome</keyword>
<dbReference type="Pfam" id="PF12893">
    <property type="entry name" value="Lumazine_bd_2"/>
    <property type="match status" value="1"/>
</dbReference>
<evidence type="ECO:0000313" key="1">
    <source>
        <dbReference type="EMBL" id="TDQ83067.1"/>
    </source>
</evidence>
<dbReference type="InterPro" id="IPR032710">
    <property type="entry name" value="NTF2-like_dom_sf"/>
</dbReference>
<reference evidence="1 2" key="1">
    <citation type="submission" date="2019-03" db="EMBL/GenBank/DDBJ databases">
        <title>Genomic Encyclopedia of Type Strains, Phase III (KMG-III): the genomes of soil and plant-associated and newly described type strains.</title>
        <authorList>
            <person name="Whitman W."/>
        </authorList>
    </citation>
    <scope>NUCLEOTIDE SEQUENCE [LARGE SCALE GENOMIC DNA]</scope>
    <source>
        <strain evidence="1 2">CGMCC 1.7660</strain>
    </source>
</reference>
<comment type="caution">
    <text evidence="1">The sequence shown here is derived from an EMBL/GenBank/DDBJ whole genome shotgun (WGS) entry which is preliminary data.</text>
</comment>
<protein>
    <submittedName>
        <fullName evidence="1">Putative lumazine-binding protein</fullName>
    </submittedName>
</protein>
<dbReference type="Gene3D" id="3.10.450.50">
    <property type="match status" value="1"/>
</dbReference>
<dbReference type="OrthoDB" id="7451095at2"/>
<dbReference type="RefSeq" id="WP_133612856.1">
    <property type="nucleotide sequence ID" value="NZ_SNYW01000007.1"/>
</dbReference>
<organism evidence="1 2">
    <name type="scientific">Dongia mobilis</name>
    <dbReference type="NCBI Taxonomy" id="578943"/>
    <lineage>
        <taxon>Bacteria</taxon>
        <taxon>Pseudomonadati</taxon>
        <taxon>Pseudomonadota</taxon>
        <taxon>Alphaproteobacteria</taxon>
        <taxon>Rhodospirillales</taxon>
        <taxon>Dongiaceae</taxon>
        <taxon>Dongia</taxon>
    </lineage>
</organism>
<sequence length="132" mass="14705">MLQADAGFQEIVDALKIYFEGLYRSDTQMLAQVFHPQAIYACASEGKLLHMSMDEYFPVVDKRPAPGSRGEPRADRILSIDFAGPVTAIAKVNCAIGPRAFTDLLTFVKLDGRWQIMAKVFHFDLRPDPGLS</sequence>
<dbReference type="SUPFAM" id="SSF54427">
    <property type="entry name" value="NTF2-like"/>
    <property type="match status" value="1"/>
</dbReference>
<accession>A0A4R6WZ31</accession>
<name>A0A4R6WZ31_9PROT</name>
<gene>
    <name evidence="1" type="ORF">A8950_1349</name>
</gene>
<proteinExistence type="predicted"/>
<evidence type="ECO:0000313" key="2">
    <source>
        <dbReference type="Proteomes" id="UP000295783"/>
    </source>
</evidence>
<dbReference type="Proteomes" id="UP000295783">
    <property type="component" value="Unassembled WGS sequence"/>
</dbReference>
<dbReference type="AlphaFoldDB" id="A0A4R6WZ31"/>
<dbReference type="EMBL" id="SNYW01000007">
    <property type="protein sequence ID" value="TDQ83067.1"/>
    <property type="molecule type" value="Genomic_DNA"/>
</dbReference>
<dbReference type="InterPro" id="IPR039437">
    <property type="entry name" value="FrzH/put_lumazine-bd"/>
</dbReference>